<dbReference type="OrthoDB" id="10039395at2759"/>
<reference evidence="3 4" key="1">
    <citation type="submission" date="2018-11" db="EMBL/GenBank/DDBJ databases">
        <authorList>
            <person name="Lopez-Roques C."/>
            <person name="Donnadieu C."/>
            <person name="Bouchez O."/>
            <person name="Klopp C."/>
            <person name="Cabau C."/>
            <person name="Zahm M."/>
        </authorList>
    </citation>
    <scope>NUCLEOTIDE SEQUENCE [LARGE SCALE GENOMIC DNA]</scope>
    <source>
        <strain evidence="3">RS831</strain>
        <tissue evidence="3">Whole body</tissue>
    </source>
</reference>
<feature type="domain" description="Ig-like" evidence="2">
    <location>
        <begin position="1"/>
        <end position="83"/>
    </location>
</feature>
<evidence type="ECO:0000313" key="4">
    <source>
        <dbReference type="Proteomes" id="UP000283210"/>
    </source>
</evidence>
<dbReference type="AlphaFoldDB" id="A0A437BYV0"/>
<feature type="domain" description="Ig-like" evidence="2">
    <location>
        <begin position="179"/>
        <end position="256"/>
    </location>
</feature>
<dbReference type="Pfam" id="PF13895">
    <property type="entry name" value="Ig_2"/>
    <property type="match status" value="2"/>
</dbReference>
<accession>A0A437BYV0</accession>
<dbReference type="PANTHER" id="PTHR46013:SF4">
    <property type="entry name" value="B-CELL RECEPTOR CD22-RELATED"/>
    <property type="match status" value="1"/>
</dbReference>
<reference evidence="3 4" key="2">
    <citation type="submission" date="2019-01" db="EMBL/GenBank/DDBJ databases">
        <title>A chromosome length genome reference of the Java medaka (oryzias javanicus).</title>
        <authorList>
            <person name="Herpin A."/>
            <person name="Takehana Y."/>
            <person name="Naruse K."/>
            <person name="Ansai S."/>
            <person name="Kawaguchi M."/>
        </authorList>
    </citation>
    <scope>NUCLEOTIDE SEQUENCE [LARGE SCALE GENOMIC DNA]</scope>
    <source>
        <strain evidence="3">RS831</strain>
        <tissue evidence="3">Whole body</tissue>
    </source>
</reference>
<evidence type="ECO:0000259" key="2">
    <source>
        <dbReference type="PROSITE" id="PS50835"/>
    </source>
</evidence>
<dbReference type="SUPFAM" id="SSF48726">
    <property type="entry name" value="Immunoglobulin"/>
    <property type="match status" value="3"/>
</dbReference>
<dbReference type="InterPro" id="IPR007110">
    <property type="entry name" value="Ig-like_dom"/>
</dbReference>
<feature type="transmembrane region" description="Helical" evidence="1">
    <location>
        <begin position="267"/>
        <end position="287"/>
    </location>
</feature>
<proteinExistence type="predicted"/>
<sequence length="288" mass="31935">MDTKVREGQFVTVNCTAESFPDATFTVKTSSTSYNQSSGKTSYRSKKHTFINTFKATSAHAGSYVCVASNSEGEEKSQVKKLEVEYSPKDVKVEAQPGSVVVENQPFSLDCSFHSNPSITSLTWMKKTNDSREMTVSSERRFSVKSASPSDSGWYSCSATNDVGTEKSQPVQITVHYAPKLTTIIKGEEQLHDGKRFVTLICSSLCDPPATYVWYKKQENEKVSDGKNLTVFSDQAGEYYCVAENEIGQEYSASIRLFDVSLSTATIVRLLFVVLILIIIVIVVFSLY</sequence>
<name>A0A437BYV0_ORYJA</name>
<keyword evidence="1" id="KW-0472">Membrane</keyword>
<dbReference type="InterPro" id="IPR003598">
    <property type="entry name" value="Ig_sub2"/>
</dbReference>
<dbReference type="PANTHER" id="PTHR46013">
    <property type="entry name" value="VASCULAR CELL ADHESION MOLECULE 1"/>
    <property type="match status" value="1"/>
</dbReference>
<feature type="non-terminal residue" evidence="3">
    <location>
        <position position="288"/>
    </location>
</feature>
<dbReference type="EMBL" id="ML136665">
    <property type="protein sequence ID" value="RVE55540.1"/>
    <property type="molecule type" value="Genomic_DNA"/>
</dbReference>
<keyword evidence="1" id="KW-1133">Transmembrane helix</keyword>
<dbReference type="SMART" id="SM00408">
    <property type="entry name" value="IGc2"/>
    <property type="match status" value="3"/>
</dbReference>
<keyword evidence="4" id="KW-1185">Reference proteome</keyword>
<organism evidence="3 4">
    <name type="scientific">Oryzias javanicus</name>
    <name type="common">Javanese ricefish</name>
    <name type="synonym">Aplocheilus javanicus</name>
    <dbReference type="NCBI Taxonomy" id="123683"/>
    <lineage>
        <taxon>Eukaryota</taxon>
        <taxon>Metazoa</taxon>
        <taxon>Chordata</taxon>
        <taxon>Craniata</taxon>
        <taxon>Vertebrata</taxon>
        <taxon>Euteleostomi</taxon>
        <taxon>Actinopterygii</taxon>
        <taxon>Neopterygii</taxon>
        <taxon>Teleostei</taxon>
        <taxon>Neoteleostei</taxon>
        <taxon>Acanthomorphata</taxon>
        <taxon>Ovalentaria</taxon>
        <taxon>Atherinomorphae</taxon>
        <taxon>Beloniformes</taxon>
        <taxon>Adrianichthyidae</taxon>
        <taxon>Oryziinae</taxon>
        <taxon>Oryzias</taxon>
    </lineage>
</organism>
<dbReference type="InterPro" id="IPR013783">
    <property type="entry name" value="Ig-like_fold"/>
</dbReference>
<feature type="domain" description="Ig-like" evidence="2">
    <location>
        <begin position="88"/>
        <end position="174"/>
    </location>
</feature>
<dbReference type="Proteomes" id="UP000283210">
    <property type="component" value="Unassembled WGS sequence"/>
</dbReference>
<dbReference type="InterPro" id="IPR003599">
    <property type="entry name" value="Ig_sub"/>
</dbReference>
<evidence type="ECO:0000256" key="1">
    <source>
        <dbReference type="SAM" id="Phobius"/>
    </source>
</evidence>
<dbReference type="PROSITE" id="PS50835">
    <property type="entry name" value="IG_LIKE"/>
    <property type="match status" value="3"/>
</dbReference>
<dbReference type="Gene3D" id="2.60.40.10">
    <property type="entry name" value="Immunoglobulins"/>
    <property type="match status" value="3"/>
</dbReference>
<dbReference type="InterPro" id="IPR036179">
    <property type="entry name" value="Ig-like_dom_sf"/>
</dbReference>
<dbReference type="SMART" id="SM00409">
    <property type="entry name" value="IG"/>
    <property type="match status" value="3"/>
</dbReference>
<evidence type="ECO:0000313" key="3">
    <source>
        <dbReference type="EMBL" id="RVE55540.1"/>
    </source>
</evidence>
<dbReference type="Pfam" id="PF13927">
    <property type="entry name" value="Ig_3"/>
    <property type="match status" value="1"/>
</dbReference>
<protein>
    <recommendedName>
        <fullName evidence="2">Ig-like domain-containing protein</fullName>
    </recommendedName>
</protein>
<gene>
    <name evidence="3" type="ORF">OJAV_G00235260</name>
</gene>
<dbReference type="PIRSF" id="PIRSF000615">
    <property type="entry name" value="TyrPK_CSF1-R"/>
    <property type="match status" value="1"/>
</dbReference>
<keyword evidence="1" id="KW-0812">Transmembrane</keyword>